<evidence type="ECO:0008006" key="11">
    <source>
        <dbReference type="Google" id="ProtNLM"/>
    </source>
</evidence>
<dbReference type="GO" id="GO:0004559">
    <property type="term" value="F:alpha-mannosidase activity"/>
    <property type="evidence" value="ECO:0000318"/>
    <property type="project" value="GO_Central"/>
</dbReference>
<dbReference type="GO" id="GO:0000139">
    <property type="term" value="C:Golgi membrane"/>
    <property type="evidence" value="ECO:0007669"/>
    <property type="project" value="UniProtKB-SubCell"/>
</dbReference>
<dbReference type="Pfam" id="PF16317">
    <property type="entry name" value="Glyco_hydro_99"/>
    <property type="match status" value="1"/>
</dbReference>
<dbReference type="Gene3D" id="3.20.20.80">
    <property type="entry name" value="Glycosidases"/>
    <property type="match status" value="1"/>
</dbReference>
<evidence type="ECO:0000256" key="7">
    <source>
        <dbReference type="ARBA" id="ARBA00023034"/>
    </source>
</evidence>
<dbReference type="AlphaFoldDB" id="A7S5C4"/>
<name>A7S5C4_NEMVE</name>
<evidence type="ECO:0000256" key="1">
    <source>
        <dbReference type="ARBA" id="ARBA00004323"/>
    </source>
</evidence>
<dbReference type="PANTHER" id="PTHR13572">
    <property type="entry name" value="ENDO-ALPHA-1,2-MANNOSIDASE"/>
    <property type="match status" value="1"/>
</dbReference>
<dbReference type="FunFam" id="3.20.20.80:FF:000177">
    <property type="entry name" value="MANEAL isoform 4"/>
    <property type="match status" value="1"/>
</dbReference>
<dbReference type="OrthoDB" id="406152at2759"/>
<dbReference type="PANTHER" id="PTHR13572:SF4">
    <property type="entry name" value="RE57134P"/>
    <property type="match status" value="1"/>
</dbReference>
<organism evidence="9 10">
    <name type="scientific">Nematostella vectensis</name>
    <name type="common">Starlet sea anemone</name>
    <dbReference type="NCBI Taxonomy" id="45351"/>
    <lineage>
        <taxon>Eukaryota</taxon>
        <taxon>Metazoa</taxon>
        <taxon>Cnidaria</taxon>
        <taxon>Anthozoa</taxon>
        <taxon>Hexacorallia</taxon>
        <taxon>Actiniaria</taxon>
        <taxon>Edwardsiidae</taxon>
        <taxon>Nematostella</taxon>
    </lineage>
</organism>
<keyword evidence="4" id="KW-0378">Hydrolase</keyword>
<reference evidence="9 10" key="1">
    <citation type="journal article" date="2007" name="Science">
        <title>Sea anemone genome reveals ancestral eumetazoan gene repertoire and genomic organization.</title>
        <authorList>
            <person name="Putnam N.H."/>
            <person name="Srivastava M."/>
            <person name="Hellsten U."/>
            <person name="Dirks B."/>
            <person name="Chapman J."/>
            <person name="Salamov A."/>
            <person name="Terry A."/>
            <person name="Shapiro H."/>
            <person name="Lindquist E."/>
            <person name="Kapitonov V.V."/>
            <person name="Jurka J."/>
            <person name="Genikhovich G."/>
            <person name="Grigoriev I.V."/>
            <person name="Lucas S.M."/>
            <person name="Steele R.E."/>
            <person name="Finnerty J.R."/>
            <person name="Technau U."/>
            <person name="Martindale M.Q."/>
            <person name="Rokhsar D.S."/>
        </authorList>
    </citation>
    <scope>NUCLEOTIDE SEQUENCE [LARGE SCALE GENOMIC DNA]</scope>
    <source>
        <strain evidence="10">CH2 X CH6</strain>
    </source>
</reference>
<dbReference type="FunCoup" id="A7S5C4">
    <property type="interactions" value="37"/>
</dbReference>
<dbReference type="KEGG" id="nve:5512845"/>
<proteinExistence type="inferred from homology"/>
<evidence type="ECO:0000256" key="4">
    <source>
        <dbReference type="ARBA" id="ARBA00022801"/>
    </source>
</evidence>
<dbReference type="InterPro" id="IPR026071">
    <property type="entry name" value="Glyco_Hydrolase_99"/>
</dbReference>
<keyword evidence="10" id="KW-1185">Reference proteome</keyword>
<evidence type="ECO:0000256" key="3">
    <source>
        <dbReference type="ARBA" id="ARBA00022692"/>
    </source>
</evidence>
<evidence type="ECO:0000313" key="10">
    <source>
        <dbReference type="Proteomes" id="UP000001593"/>
    </source>
</evidence>
<evidence type="ECO:0000256" key="8">
    <source>
        <dbReference type="ARBA" id="ARBA00023136"/>
    </source>
</evidence>
<sequence>EVPPRPNYNVHIFYYAWYGNPEVDGNYMHWDHKYLSHWIPEIDQRYRHGKHNPPDDIGSNFYPALGPYSSRDPKVIHDHMRQMCAAGVGVMALSWYPPGKADDQGFYSDKVVQLLLDIAHLYDMKVTLHIEPYNGRNDETLHRDVKYIIDKYSTHNAFYKYKHKDGRILPFLYVYDSYRTSASDWARLLKPEGSHSVRNTKYDCIFISLMVESTHRDAITIGGFDGFYTYFATDGFTYGSAWRRWGQLASFARQTNTLFIPSVGPGYIDTSVRPWNSKNTRPRLNGEYYKKSWTAALSVHPEIVSITSFNEWHEGTQIEKAIPKSVLGQVYNNYSPNEPDFYIKLTREFVTKLAHK</sequence>
<keyword evidence="6" id="KW-1133">Transmembrane helix</keyword>
<dbReference type="STRING" id="45351.A7S5C4"/>
<feature type="non-terminal residue" evidence="9">
    <location>
        <position position="1"/>
    </location>
</feature>
<dbReference type="PhylomeDB" id="A7S5C4"/>
<evidence type="ECO:0000256" key="6">
    <source>
        <dbReference type="ARBA" id="ARBA00022989"/>
    </source>
</evidence>
<comment type="subcellular location">
    <subcellularLocation>
        <location evidence="1">Golgi apparatus membrane</location>
        <topology evidence="1">Single-pass type II membrane protein</topology>
    </subcellularLocation>
</comment>
<dbReference type="HOGENOM" id="CLU_042710_1_1_1"/>
<evidence type="ECO:0000256" key="2">
    <source>
        <dbReference type="ARBA" id="ARBA00009559"/>
    </source>
</evidence>
<keyword evidence="8" id="KW-0472">Membrane</keyword>
<comment type="similarity">
    <text evidence="2">Belongs to the glycosyl hydrolase 99 family.</text>
</comment>
<dbReference type="CDD" id="cd11574">
    <property type="entry name" value="GH99"/>
    <property type="match status" value="1"/>
</dbReference>
<dbReference type="eggNOG" id="ENOG502QPJV">
    <property type="taxonomic scope" value="Eukaryota"/>
</dbReference>
<keyword evidence="7" id="KW-0333">Golgi apparatus</keyword>
<gene>
    <name evidence="9" type="ORF">NEMVEDRAFT_v1g105295</name>
</gene>
<protein>
    <recommendedName>
        <fullName evidence="11">Glycoprotein endo-alpha-1,2-mannosidase</fullName>
    </recommendedName>
</protein>
<dbReference type="InParanoid" id="A7S5C4"/>
<accession>A7S5C4</accession>
<evidence type="ECO:0000256" key="5">
    <source>
        <dbReference type="ARBA" id="ARBA00022968"/>
    </source>
</evidence>
<dbReference type="EMBL" id="DS469582">
    <property type="protein sequence ID" value="EDO41066.1"/>
    <property type="molecule type" value="Genomic_DNA"/>
</dbReference>
<dbReference type="OMA" id="GFLDYNP"/>
<dbReference type="Proteomes" id="UP000001593">
    <property type="component" value="Unassembled WGS sequence"/>
</dbReference>
<keyword evidence="3" id="KW-0812">Transmembrane</keyword>
<evidence type="ECO:0000313" key="9">
    <source>
        <dbReference type="EMBL" id="EDO41066.1"/>
    </source>
</evidence>
<keyword evidence="5" id="KW-0735">Signal-anchor</keyword>